<dbReference type="SMART" id="SM00387">
    <property type="entry name" value="HATPase_c"/>
    <property type="match status" value="1"/>
</dbReference>
<dbReference type="Proteomes" id="UP000488299">
    <property type="component" value="Unassembled WGS sequence"/>
</dbReference>
<keyword evidence="6" id="KW-1185">Reference proteome</keyword>
<comment type="catalytic activity">
    <reaction evidence="1">
        <text>ATP + protein L-histidine = ADP + protein N-phospho-L-histidine.</text>
        <dbReference type="EC" id="2.7.13.3"/>
    </reaction>
</comment>
<dbReference type="SUPFAM" id="SSF51206">
    <property type="entry name" value="cAMP-binding domain-like"/>
    <property type="match status" value="1"/>
</dbReference>
<reference evidence="5 6" key="1">
    <citation type="submission" date="2019-10" db="EMBL/GenBank/DDBJ databases">
        <title>Rudanella paleaurantiibacter sp. nov., isolated from sludge.</title>
        <authorList>
            <person name="Xu S.Q."/>
        </authorList>
    </citation>
    <scope>NUCLEOTIDE SEQUENCE [LARGE SCALE GENOMIC DNA]</scope>
    <source>
        <strain evidence="5 6">HX-22-17</strain>
    </source>
</reference>
<dbReference type="InterPro" id="IPR036890">
    <property type="entry name" value="HATPase_C_sf"/>
</dbReference>
<evidence type="ECO:0000313" key="5">
    <source>
        <dbReference type="EMBL" id="KAB7732332.1"/>
    </source>
</evidence>
<dbReference type="InterPro" id="IPR005467">
    <property type="entry name" value="His_kinase_dom"/>
</dbReference>
<name>A0A7J5U488_9BACT</name>
<dbReference type="PROSITE" id="PS50109">
    <property type="entry name" value="HIS_KIN"/>
    <property type="match status" value="1"/>
</dbReference>
<evidence type="ECO:0000313" key="6">
    <source>
        <dbReference type="Proteomes" id="UP000488299"/>
    </source>
</evidence>
<organism evidence="5 6">
    <name type="scientific">Rudanella paleaurantiibacter</name>
    <dbReference type="NCBI Taxonomy" id="2614655"/>
    <lineage>
        <taxon>Bacteria</taxon>
        <taxon>Pseudomonadati</taxon>
        <taxon>Bacteroidota</taxon>
        <taxon>Cytophagia</taxon>
        <taxon>Cytophagales</taxon>
        <taxon>Cytophagaceae</taxon>
        <taxon>Rudanella</taxon>
    </lineage>
</organism>
<evidence type="ECO:0000256" key="2">
    <source>
        <dbReference type="ARBA" id="ARBA00012438"/>
    </source>
</evidence>
<dbReference type="InterPro" id="IPR004358">
    <property type="entry name" value="Sig_transdc_His_kin-like_C"/>
</dbReference>
<evidence type="ECO:0000259" key="4">
    <source>
        <dbReference type="PROSITE" id="PS50109"/>
    </source>
</evidence>
<dbReference type="InterPro" id="IPR014710">
    <property type="entry name" value="RmlC-like_jellyroll"/>
</dbReference>
<sequence>MNQLATLRQFPQFADVPDEQLMWFVERAEFRAYPEQTTLQPAGGDVDFLTVVLKGRIWIDGGADELVIYDAPGILGVLPYSRLRQVTFPVIADPGAEALHLHRDHLRAMTGQCYELTEVMVRQMTDRVRDFTRQIQQEEKMASLGRLSAGLAHELNNPVSAVVRAADTLSEQMKATPERFKSLMAIQLPADQIESVVQIIFQRLQQKPPTLTMLERNALEDELTDWLDDRNVTNAGDLIDSLVQFGFNTTDLDEIGRQIPPESLSAVLGWVVNTLETEKLVRNIGEASRRIATLVKSIKSYTHMDRGEGREEVRLEEGIGNTLTLLNHKLRAKQIAVTLAIPDDLPTICGWPGELNQVWTNLIDNAIDAMPEGGQLQISAELDTRADGSAFVYTHVTDTGAGIPDEIQPKIFDPFFTTKAIGQGSGLGLDIVRGIVRHHRGSIRVESEPGRTEFIVCLPI</sequence>
<dbReference type="Gene3D" id="3.30.565.10">
    <property type="entry name" value="Histidine kinase-like ATPase, C-terminal domain"/>
    <property type="match status" value="1"/>
</dbReference>
<dbReference type="AlphaFoldDB" id="A0A7J5U488"/>
<dbReference type="SUPFAM" id="SSF55874">
    <property type="entry name" value="ATPase domain of HSP90 chaperone/DNA topoisomerase II/histidine kinase"/>
    <property type="match status" value="1"/>
</dbReference>
<dbReference type="InterPro" id="IPR036097">
    <property type="entry name" value="HisK_dim/P_sf"/>
</dbReference>
<feature type="domain" description="Histidine kinase" evidence="4">
    <location>
        <begin position="264"/>
        <end position="460"/>
    </location>
</feature>
<dbReference type="Pfam" id="PF02518">
    <property type="entry name" value="HATPase_c"/>
    <property type="match status" value="1"/>
</dbReference>
<dbReference type="CDD" id="cd00082">
    <property type="entry name" value="HisKA"/>
    <property type="match status" value="1"/>
</dbReference>
<accession>A0A7J5U488</accession>
<dbReference type="Gene3D" id="1.10.287.130">
    <property type="match status" value="1"/>
</dbReference>
<evidence type="ECO:0000256" key="3">
    <source>
        <dbReference type="ARBA" id="ARBA00022553"/>
    </source>
</evidence>
<dbReference type="PRINTS" id="PR00344">
    <property type="entry name" value="BCTRLSENSOR"/>
</dbReference>
<dbReference type="SUPFAM" id="SSF47384">
    <property type="entry name" value="Homodimeric domain of signal transducing histidine kinase"/>
    <property type="match status" value="1"/>
</dbReference>
<dbReference type="InterPro" id="IPR003661">
    <property type="entry name" value="HisK_dim/P_dom"/>
</dbReference>
<protein>
    <recommendedName>
        <fullName evidence="2">histidine kinase</fullName>
        <ecNumber evidence="2">2.7.13.3</ecNumber>
    </recommendedName>
</protein>
<dbReference type="InterPro" id="IPR000595">
    <property type="entry name" value="cNMP-bd_dom"/>
</dbReference>
<gene>
    <name evidence="5" type="ORF">F5984_08675</name>
</gene>
<comment type="caution">
    <text evidence="5">The sequence shown here is derived from an EMBL/GenBank/DDBJ whole genome shotgun (WGS) entry which is preliminary data.</text>
</comment>
<dbReference type="SMART" id="SM00388">
    <property type="entry name" value="HisKA"/>
    <property type="match status" value="1"/>
</dbReference>
<dbReference type="PANTHER" id="PTHR43065:SF48">
    <property type="entry name" value="HISTIDINE KINASE"/>
    <property type="match status" value="1"/>
</dbReference>
<dbReference type="Gene3D" id="2.60.120.10">
    <property type="entry name" value="Jelly Rolls"/>
    <property type="match status" value="1"/>
</dbReference>
<dbReference type="InterPro" id="IPR018490">
    <property type="entry name" value="cNMP-bd_dom_sf"/>
</dbReference>
<dbReference type="PANTHER" id="PTHR43065">
    <property type="entry name" value="SENSOR HISTIDINE KINASE"/>
    <property type="match status" value="1"/>
</dbReference>
<dbReference type="InterPro" id="IPR003594">
    <property type="entry name" value="HATPase_dom"/>
</dbReference>
<evidence type="ECO:0000256" key="1">
    <source>
        <dbReference type="ARBA" id="ARBA00000085"/>
    </source>
</evidence>
<keyword evidence="3" id="KW-0597">Phosphoprotein</keyword>
<dbReference type="CDD" id="cd00038">
    <property type="entry name" value="CAP_ED"/>
    <property type="match status" value="1"/>
</dbReference>
<dbReference type="EC" id="2.7.13.3" evidence="2"/>
<dbReference type="GO" id="GO:0000155">
    <property type="term" value="F:phosphorelay sensor kinase activity"/>
    <property type="evidence" value="ECO:0007669"/>
    <property type="project" value="InterPro"/>
</dbReference>
<proteinExistence type="predicted"/>
<dbReference type="EMBL" id="WELI01000002">
    <property type="protein sequence ID" value="KAB7732332.1"/>
    <property type="molecule type" value="Genomic_DNA"/>
</dbReference>